<evidence type="ECO:0000256" key="1">
    <source>
        <dbReference type="ARBA" id="ARBA00004305"/>
    </source>
</evidence>
<comment type="similarity">
    <text evidence="2 5">Belongs to the GrpE family.</text>
</comment>
<dbReference type="OrthoDB" id="201635at2759"/>
<dbReference type="EMBL" id="LAZP02000043">
    <property type="protein sequence ID" value="PFH62062.1"/>
    <property type="molecule type" value="Genomic_DNA"/>
</dbReference>
<comment type="function">
    <text evidence="4">Essential component of the PAM complex, a complex required for the translocation of transit peptide-containing proteins from the inner membrane into the mitochondrial matrix in an ATP-dependent manner.</text>
</comment>
<accession>A0A2A9PMF8</accession>
<dbReference type="CDD" id="cd00446">
    <property type="entry name" value="GrpE"/>
    <property type="match status" value="1"/>
</dbReference>
<keyword evidence="8" id="KW-1185">Reference proteome</keyword>
<dbReference type="GO" id="GO:0001405">
    <property type="term" value="C:PAM complex, Tim23 associated import motor"/>
    <property type="evidence" value="ECO:0007669"/>
    <property type="project" value="TreeGrafter"/>
</dbReference>
<evidence type="ECO:0000256" key="2">
    <source>
        <dbReference type="ARBA" id="ARBA00009054"/>
    </source>
</evidence>
<dbReference type="InterPro" id="IPR013805">
    <property type="entry name" value="GrpE_CC"/>
</dbReference>
<feature type="compositionally biased region" description="Polar residues" evidence="6">
    <location>
        <begin position="67"/>
        <end position="85"/>
    </location>
</feature>
<evidence type="ECO:0000256" key="6">
    <source>
        <dbReference type="SAM" id="MobiDB-lite"/>
    </source>
</evidence>
<dbReference type="Proteomes" id="UP000037136">
    <property type="component" value="Unassembled WGS sequence"/>
</dbReference>
<dbReference type="GO" id="GO:0030150">
    <property type="term" value="P:protein import into mitochondrial matrix"/>
    <property type="evidence" value="ECO:0007669"/>
    <property type="project" value="TreeGrafter"/>
</dbReference>
<sequence>MLRQTLSVSFRALRSTPLRPASESLLRQPSPLPFLARPVQPSVQPSVLAVSRWYSEAKETSEKEASVNEQTSAEQTPASRETPSPRQGEEAGAEGSPAAADNGLSELKQALEVKENEAREWKDKCLRSVADFRNLQERTKREVKTARDFAISKLVKDVVDNVDTLDLALKMFPQEKLNAADKSEELKDLTNLYQGLHLTHANLMQTLVKHGVEQVNPEGQKFDPNEHEAVFMTPMPDKESNTVCHVQQKGYKLNGRVLRAAKVGVVSSSTEAS</sequence>
<evidence type="ECO:0000313" key="8">
    <source>
        <dbReference type="Proteomes" id="UP000037136"/>
    </source>
</evidence>
<dbReference type="SUPFAM" id="SSF51064">
    <property type="entry name" value="Head domain of nucleotide exchange factor GrpE"/>
    <property type="match status" value="1"/>
</dbReference>
<name>A0A2A9PMF8_OPHUN</name>
<comment type="caution">
    <text evidence="7">The sequence shown here is derived from an EMBL/GenBank/DDBJ whole genome shotgun (WGS) entry which is preliminary data.</text>
</comment>
<dbReference type="GO" id="GO:0042803">
    <property type="term" value="F:protein homodimerization activity"/>
    <property type="evidence" value="ECO:0007669"/>
    <property type="project" value="InterPro"/>
</dbReference>
<dbReference type="GO" id="GO:0051087">
    <property type="term" value="F:protein-folding chaperone binding"/>
    <property type="evidence" value="ECO:0007669"/>
    <property type="project" value="InterPro"/>
</dbReference>
<feature type="region of interest" description="Disordered" evidence="6">
    <location>
        <begin position="59"/>
        <end position="101"/>
    </location>
</feature>
<reference evidence="7 8" key="1">
    <citation type="journal article" date="2015" name="BMC Genomics">
        <title>Gene expression during zombie ant biting behavior reflects the complexity underlying fungal parasitic behavioral manipulation.</title>
        <authorList>
            <person name="de Bekker C."/>
            <person name="Ohm R.A."/>
            <person name="Loreto R.G."/>
            <person name="Sebastian A."/>
            <person name="Albert I."/>
            <person name="Merrow M."/>
            <person name="Brachmann A."/>
            <person name="Hughes D.P."/>
        </authorList>
    </citation>
    <scope>NUCLEOTIDE SEQUENCE [LARGE SCALE GENOMIC DNA]</scope>
    <source>
        <strain evidence="7 8">SC16a</strain>
    </source>
</reference>
<evidence type="ECO:0000256" key="5">
    <source>
        <dbReference type="RuleBase" id="RU004478"/>
    </source>
</evidence>
<dbReference type="AlphaFoldDB" id="A0A2A9PMF8"/>
<dbReference type="GO" id="GO:0000774">
    <property type="term" value="F:adenyl-nucleotide exchange factor activity"/>
    <property type="evidence" value="ECO:0007669"/>
    <property type="project" value="InterPro"/>
</dbReference>
<dbReference type="PROSITE" id="PS01071">
    <property type="entry name" value="GRPE"/>
    <property type="match status" value="1"/>
</dbReference>
<dbReference type="PANTHER" id="PTHR21237">
    <property type="entry name" value="GRPE PROTEIN"/>
    <property type="match status" value="1"/>
</dbReference>
<dbReference type="PRINTS" id="PR00773">
    <property type="entry name" value="GRPEPROTEIN"/>
</dbReference>
<gene>
    <name evidence="7" type="ORF">XA68_15270</name>
</gene>
<dbReference type="SUPFAM" id="SSF58014">
    <property type="entry name" value="Coiled-coil domain of nucleotide exchange factor GrpE"/>
    <property type="match status" value="1"/>
</dbReference>
<dbReference type="Gene3D" id="2.30.22.10">
    <property type="entry name" value="Head domain of nucleotide exchange factor GrpE"/>
    <property type="match status" value="1"/>
</dbReference>
<keyword evidence="3 4" id="KW-0143">Chaperone</keyword>
<evidence type="ECO:0000313" key="7">
    <source>
        <dbReference type="EMBL" id="PFH62062.1"/>
    </source>
</evidence>
<dbReference type="Gene3D" id="3.90.20.20">
    <property type="match status" value="1"/>
</dbReference>
<dbReference type="HAMAP" id="MF_01151">
    <property type="entry name" value="GrpE"/>
    <property type="match status" value="1"/>
</dbReference>
<keyword evidence="4" id="KW-0496">Mitochondrion</keyword>
<dbReference type="PANTHER" id="PTHR21237:SF23">
    <property type="entry name" value="GRPE PROTEIN HOMOLOG, MITOCHONDRIAL"/>
    <property type="match status" value="1"/>
</dbReference>
<dbReference type="Pfam" id="PF01025">
    <property type="entry name" value="GrpE"/>
    <property type="match status" value="1"/>
</dbReference>
<dbReference type="STRING" id="268505.A0A2A9PMF8"/>
<reference evidence="7 8" key="2">
    <citation type="journal article" date="2017" name="Sci. Rep.">
        <title>Ant-infecting Ophiocordyceps genomes reveal a high diversity of potential behavioral manipulation genes and a possible major role for enterotoxins.</title>
        <authorList>
            <person name="de Bekker C."/>
            <person name="Ohm R.A."/>
            <person name="Evans H.C."/>
            <person name="Brachmann A."/>
            <person name="Hughes D.P."/>
        </authorList>
    </citation>
    <scope>NUCLEOTIDE SEQUENCE [LARGE SCALE GENOMIC DNA]</scope>
    <source>
        <strain evidence="7 8">SC16a</strain>
    </source>
</reference>
<dbReference type="GO" id="GO:0006457">
    <property type="term" value="P:protein folding"/>
    <property type="evidence" value="ECO:0007669"/>
    <property type="project" value="InterPro"/>
</dbReference>
<evidence type="ECO:0000256" key="4">
    <source>
        <dbReference type="RuleBase" id="RU000640"/>
    </source>
</evidence>
<evidence type="ECO:0000256" key="3">
    <source>
        <dbReference type="ARBA" id="ARBA00023186"/>
    </source>
</evidence>
<dbReference type="InterPro" id="IPR000740">
    <property type="entry name" value="GrpE"/>
</dbReference>
<organism evidence="7 8">
    <name type="scientific">Ophiocordyceps unilateralis</name>
    <name type="common">Zombie-ant fungus</name>
    <name type="synonym">Torrubia unilateralis</name>
    <dbReference type="NCBI Taxonomy" id="268505"/>
    <lineage>
        <taxon>Eukaryota</taxon>
        <taxon>Fungi</taxon>
        <taxon>Dikarya</taxon>
        <taxon>Ascomycota</taxon>
        <taxon>Pezizomycotina</taxon>
        <taxon>Sordariomycetes</taxon>
        <taxon>Hypocreomycetidae</taxon>
        <taxon>Hypocreales</taxon>
        <taxon>Ophiocordycipitaceae</taxon>
        <taxon>Ophiocordyceps</taxon>
    </lineage>
</organism>
<dbReference type="InterPro" id="IPR009012">
    <property type="entry name" value="GrpE_head"/>
</dbReference>
<dbReference type="FunFam" id="2.30.22.10:FF:000002">
    <property type="entry name" value="GrpE protein homolog"/>
    <property type="match status" value="1"/>
</dbReference>
<comment type="subcellular location">
    <subcellularLocation>
        <location evidence="1 4">Mitochondrion matrix</location>
    </subcellularLocation>
</comment>
<protein>
    <recommendedName>
        <fullName evidence="4">GrpE protein homolog</fullName>
    </recommendedName>
</protein>
<dbReference type="GO" id="GO:0051082">
    <property type="term" value="F:unfolded protein binding"/>
    <property type="evidence" value="ECO:0007669"/>
    <property type="project" value="TreeGrafter"/>
</dbReference>
<proteinExistence type="inferred from homology"/>